<protein>
    <recommendedName>
        <fullName evidence="2">Three-Cys-motif partner protein TcmP</fullName>
    </recommendedName>
</protein>
<dbReference type="AlphaFoldDB" id="X1C1I9"/>
<dbReference type="InterPro" id="IPR031009">
    <property type="entry name" value="Tcm_partner"/>
</dbReference>
<accession>X1C1I9</accession>
<proteinExistence type="predicted"/>
<dbReference type="InterPro" id="IPR029063">
    <property type="entry name" value="SAM-dependent_MTases_sf"/>
</dbReference>
<evidence type="ECO:0000313" key="1">
    <source>
        <dbReference type="EMBL" id="GAH01946.1"/>
    </source>
</evidence>
<organism evidence="1">
    <name type="scientific">marine sediment metagenome</name>
    <dbReference type="NCBI Taxonomy" id="412755"/>
    <lineage>
        <taxon>unclassified sequences</taxon>
        <taxon>metagenomes</taxon>
        <taxon>ecological metagenomes</taxon>
    </lineage>
</organism>
<reference evidence="1" key="1">
    <citation type="journal article" date="2014" name="Front. Microbiol.">
        <title>High frequency of phylogenetically diverse reductive dehalogenase-homologous genes in deep subseafloor sedimentary metagenomes.</title>
        <authorList>
            <person name="Kawai M."/>
            <person name="Futagami T."/>
            <person name="Toyoda A."/>
            <person name="Takaki Y."/>
            <person name="Nishi S."/>
            <person name="Hori S."/>
            <person name="Arai W."/>
            <person name="Tsubouchi T."/>
            <person name="Morono Y."/>
            <person name="Uchiyama I."/>
            <person name="Ito T."/>
            <person name="Fujiyama A."/>
            <person name="Inagaki F."/>
            <person name="Takami H."/>
        </authorList>
    </citation>
    <scope>NUCLEOTIDE SEQUENCE</scope>
    <source>
        <strain evidence="1">Expedition CK06-06</strain>
    </source>
</reference>
<dbReference type="SUPFAM" id="SSF53335">
    <property type="entry name" value="S-adenosyl-L-methionine-dependent methyltransferases"/>
    <property type="match status" value="1"/>
</dbReference>
<name>X1C1I9_9ZZZZ</name>
<gene>
    <name evidence="1" type="ORF">S01H4_37659</name>
</gene>
<dbReference type="EMBL" id="BART01020251">
    <property type="protein sequence ID" value="GAH01946.1"/>
    <property type="molecule type" value="Genomic_DNA"/>
</dbReference>
<dbReference type="NCBIfam" id="TIGR04474">
    <property type="entry name" value="tcm_partner"/>
    <property type="match status" value="1"/>
</dbReference>
<evidence type="ECO:0008006" key="2">
    <source>
        <dbReference type="Google" id="ProtNLM"/>
    </source>
</evidence>
<comment type="caution">
    <text evidence="1">The sequence shown here is derived from an EMBL/GenBank/DDBJ whole genome shotgun (WGS) entry which is preliminary data.</text>
</comment>
<feature type="non-terminal residue" evidence="1">
    <location>
        <position position="1"/>
    </location>
</feature>
<sequence length="218" mass="24962">FVLGSPLNALNVEPPFTEFHFIDLDGGKADTLRKLCVDYPNVHVYEGDCNDLLLKKIFPLAKYSDYRRGLCLLDPYGLHLNWEVVQTAGKMKSIEIFLNFPLMDMNMNVLRKEPEKVDKSQIARMNAFWGDDSWRNVAYTKTKGLFGDIEEKAGIEPVVKDYQDRLQEVAGFAFVPDPVPMRNSTGAIVYYLFFASPNRTGDKIVKDIFDKYKDRSVT</sequence>